<gene>
    <name evidence="10" type="ORF">BN9_010420</name>
</gene>
<evidence type="ECO:0000256" key="5">
    <source>
        <dbReference type="ARBA" id="ARBA00023065"/>
    </source>
</evidence>
<evidence type="ECO:0000256" key="8">
    <source>
        <dbReference type="SAM" id="Phobius"/>
    </source>
</evidence>
<feature type="transmembrane region" description="Helical" evidence="8">
    <location>
        <begin position="140"/>
        <end position="160"/>
    </location>
</feature>
<dbReference type="InParanoid" id="A0A024G1S2"/>
<keyword evidence="6 8" id="KW-0472">Membrane</keyword>
<organism evidence="10 11">
    <name type="scientific">Albugo candida</name>
    <dbReference type="NCBI Taxonomy" id="65357"/>
    <lineage>
        <taxon>Eukaryota</taxon>
        <taxon>Sar</taxon>
        <taxon>Stramenopiles</taxon>
        <taxon>Oomycota</taxon>
        <taxon>Peronosporomycetes</taxon>
        <taxon>Albuginales</taxon>
        <taxon>Albuginaceae</taxon>
        <taxon>Albugo</taxon>
    </lineage>
</organism>
<keyword evidence="2" id="KW-0813">Transport</keyword>
<dbReference type="OrthoDB" id="414047at2759"/>
<comment type="caution">
    <text evidence="10">The sequence shown here is derived from an EMBL/GenBank/DDBJ whole genome shotgun (WGS) entry which is preliminary data.</text>
</comment>
<feature type="region of interest" description="Disordered" evidence="7">
    <location>
        <begin position="1"/>
        <end position="29"/>
    </location>
</feature>
<dbReference type="GO" id="GO:0006811">
    <property type="term" value="P:monoatomic ion transport"/>
    <property type="evidence" value="ECO:0007669"/>
    <property type="project" value="UniProtKB-KW"/>
</dbReference>
<dbReference type="Pfam" id="PF06241">
    <property type="entry name" value="Castor_Poll_mid"/>
    <property type="match status" value="1"/>
</dbReference>
<evidence type="ECO:0000259" key="9">
    <source>
        <dbReference type="Pfam" id="PF06241"/>
    </source>
</evidence>
<feature type="region of interest" description="Disordered" evidence="7">
    <location>
        <begin position="767"/>
        <end position="792"/>
    </location>
</feature>
<keyword evidence="4 8" id="KW-1133">Transmembrane helix</keyword>
<dbReference type="PANTHER" id="PTHR31563:SF10">
    <property type="entry name" value="ION CHANNEL POLLUX-RELATED"/>
    <property type="match status" value="1"/>
</dbReference>
<name>A0A024G1S2_9STRA</name>
<evidence type="ECO:0000256" key="2">
    <source>
        <dbReference type="ARBA" id="ARBA00022448"/>
    </source>
</evidence>
<keyword evidence="5" id="KW-0406">Ion transport</keyword>
<feature type="transmembrane region" description="Helical" evidence="8">
    <location>
        <begin position="193"/>
        <end position="217"/>
    </location>
</feature>
<sequence length="862" mass="97240">MKGATQRVIPVASTIESSLNTDEASPETDLQDQVHTFLVESRPKTKQLPPLTQEAPARTEFTPIVIKPRATPLAHGKNGRAFSFRRALSSRRYSESASDIRIQYLRSARRPPPITQKHSIFDRFAYRVDLIITSRRGQTISLTAVGLVLIVLGGLILAVVQPREEVYETLWQSWTFLADSGSHTNLTRERVRVIGAITTIIGILYFSVIMGFVVDGIRDKMDSLKKGKSRVAEDGHTLMLGWTDKSVSFIRQICLANESERGGTIVVLAELEKEDLEAELSSHLKSEDLKGTKVIFRTGTSLLSVDLVKVAAHRAKSIVIMAQTSGEADRSDASVLRTVLSLKTLPQLNGHIVAELRDIDNEPLVKLVGSNQVEILVSHDVIGRLVLMSARSPGLAGVFTSLLGFDGCEFYVKHWPECVGVRFGDLVERFPDATPLGIKNAQGQVFLHPGFDVIVEEFDQIIVLAEDDDTYQPCDPLPIDIGQLPHSEPKARINEKILMCGWRRDIRDMIQLLDSLVSPRTELHMLCEEPIHLRSQLLQDGGLKVKDLRNLQLFHHFGNTAVRRHLENVPLDMFTSMMILADQSRETDIMHSDSHSLASLLLIRDLQNRLFEKKYSNSQQLIPKHKRPRVACKCISEILDPRTQKTISTSSTILELSEFIQSNELVSCILAMISESRDVRVILDELLGPQGAFFEIEPSSRYCLQHEEVTFWQLAKRAMLLGEILCGYQYHSAKEETILNPKEKMIPRTWEEIDLIVMRNTKKEDAERSIPSVSAEEVDRQRQSEVMRSSVRKTEETENAKLCDRIKHVIKVYTDIRKKEGSFRGNKSGAQREEAIQTLVDVVKILVDVVMQRDRSEFPDQA</sequence>
<dbReference type="STRING" id="65357.A0A024G1S2"/>
<reference evidence="10 11" key="1">
    <citation type="submission" date="2012-05" db="EMBL/GenBank/DDBJ databases">
        <title>Recombination and specialization in a pathogen metapopulation.</title>
        <authorList>
            <person name="Gardiner A."/>
            <person name="Kemen E."/>
            <person name="Schultz-Larsen T."/>
            <person name="MacLean D."/>
            <person name="Van Oosterhout C."/>
            <person name="Jones J.D.G."/>
        </authorList>
    </citation>
    <scope>NUCLEOTIDE SEQUENCE [LARGE SCALE GENOMIC DNA]</scope>
    <source>
        <strain evidence="10 11">Ac Nc2</strain>
    </source>
</reference>
<dbReference type="InterPro" id="IPR010420">
    <property type="entry name" value="CASTOR/POLLUX/SYM8_dom"/>
</dbReference>
<feature type="domain" description="CASTOR/POLLUX/SYM8 ion channel conserved" evidence="9">
    <location>
        <begin position="379"/>
        <end position="475"/>
    </location>
</feature>
<accession>A0A024G1S2</accession>
<proteinExistence type="predicted"/>
<dbReference type="InterPro" id="IPR044849">
    <property type="entry name" value="CASTOR/POLLUX/SYM8-like"/>
</dbReference>
<evidence type="ECO:0000256" key="7">
    <source>
        <dbReference type="SAM" id="MobiDB-lite"/>
    </source>
</evidence>
<feature type="compositionally biased region" description="Polar residues" evidence="7">
    <location>
        <begin position="14"/>
        <end position="23"/>
    </location>
</feature>
<protein>
    <recommendedName>
        <fullName evidence="9">CASTOR/POLLUX/SYM8 ion channel conserved domain-containing protein</fullName>
    </recommendedName>
</protein>
<evidence type="ECO:0000313" key="11">
    <source>
        <dbReference type="Proteomes" id="UP000053237"/>
    </source>
</evidence>
<dbReference type="Gene3D" id="3.40.50.720">
    <property type="entry name" value="NAD(P)-binding Rossmann-like Domain"/>
    <property type="match status" value="1"/>
</dbReference>
<dbReference type="EMBL" id="CAIX01000007">
    <property type="protein sequence ID" value="CCI40258.1"/>
    <property type="molecule type" value="Genomic_DNA"/>
</dbReference>
<dbReference type="GO" id="GO:0012505">
    <property type="term" value="C:endomembrane system"/>
    <property type="evidence" value="ECO:0007669"/>
    <property type="project" value="UniProtKB-SubCell"/>
</dbReference>
<evidence type="ECO:0000256" key="4">
    <source>
        <dbReference type="ARBA" id="ARBA00022989"/>
    </source>
</evidence>
<keyword evidence="3 8" id="KW-0812">Transmembrane</keyword>
<keyword evidence="11" id="KW-1185">Reference proteome</keyword>
<evidence type="ECO:0000256" key="6">
    <source>
        <dbReference type="ARBA" id="ARBA00023136"/>
    </source>
</evidence>
<dbReference type="PANTHER" id="PTHR31563">
    <property type="entry name" value="ION CHANNEL POLLUX-RELATED"/>
    <property type="match status" value="1"/>
</dbReference>
<evidence type="ECO:0000256" key="3">
    <source>
        <dbReference type="ARBA" id="ARBA00022692"/>
    </source>
</evidence>
<comment type="subcellular location">
    <subcellularLocation>
        <location evidence="1">Endomembrane system</location>
        <topology evidence="1">Multi-pass membrane protein</topology>
    </subcellularLocation>
</comment>
<dbReference type="Proteomes" id="UP000053237">
    <property type="component" value="Unassembled WGS sequence"/>
</dbReference>
<dbReference type="AlphaFoldDB" id="A0A024G1S2"/>
<evidence type="ECO:0000256" key="1">
    <source>
        <dbReference type="ARBA" id="ARBA00004127"/>
    </source>
</evidence>
<evidence type="ECO:0000313" key="10">
    <source>
        <dbReference type="EMBL" id="CCI40258.1"/>
    </source>
</evidence>